<organism evidence="3 4">
    <name type="scientific">Piscinibacter terrae</name>
    <dbReference type="NCBI Taxonomy" id="2496871"/>
    <lineage>
        <taxon>Bacteria</taxon>
        <taxon>Pseudomonadati</taxon>
        <taxon>Pseudomonadota</taxon>
        <taxon>Betaproteobacteria</taxon>
        <taxon>Burkholderiales</taxon>
        <taxon>Sphaerotilaceae</taxon>
        <taxon>Piscinibacter</taxon>
    </lineage>
</organism>
<gene>
    <name evidence="3" type="ORF">DZC73_17900</name>
</gene>
<keyword evidence="1" id="KW-0677">Repeat</keyword>
<dbReference type="InterPro" id="IPR001347">
    <property type="entry name" value="SIS_dom"/>
</dbReference>
<dbReference type="PROSITE" id="PS51464">
    <property type="entry name" value="SIS"/>
    <property type="match status" value="2"/>
</dbReference>
<evidence type="ECO:0000313" key="3">
    <source>
        <dbReference type="EMBL" id="RQP23407.1"/>
    </source>
</evidence>
<keyword evidence="4" id="KW-1185">Reference proteome</keyword>
<dbReference type="InterPro" id="IPR035466">
    <property type="entry name" value="GlmS/AgaS_SIS"/>
</dbReference>
<dbReference type="OrthoDB" id="9761808at2"/>
<accession>A0A3N7HMJ8</accession>
<protein>
    <submittedName>
        <fullName evidence="3">SIS domain-containing protein</fullName>
    </submittedName>
</protein>
<dbReference type="InterPro" id="IPR035490">
    <property type="entry name" value="GlmS/FrlB_SIS"/>
</dbReference>
<reference evidence="3 4" key="2">
    <citation type="submission" date="2018-12" db="EMBL/GenBank/DDBJ databases">
        <title>Rhizobacter gummiphilus sp. nov., a rubber-degrading bacterium isolated from the soil of a botanical garden in Japan.</title>
        <authorList>
            <person name="Shunsuke S.S."/>
        </authorList>
    </citation>
    <scope>NUCLEOTIDE SEQUENCE [LARGE SCALE GENOMIC DNA]</scope>
    <source>
        <strain evidence="3 4">S-16</strain>
    </source>
</reference>
<reference evidence="3 4" key="1">
    <citation type="submission" date="2018-08" db="EMBL/GenBank/DDBJ databases">
        <authorList>
            <person name="Khan S.A."/>
            <person name="Jeon C.O."/>
            <person name="Chun B.H."/>
            <person name="Jeong S.E."/>
        </authorList>
    </citation>
    <scope>NUCLEOTIDE SEQUENCE [LARGE SCALE GENOMIC DNA]</scope>
    <source>
        <strain evidence="3 4">S-16</strain>
    </source>
</reference>
<feature type="domain" description="SIS" evidence="2">
    <location>
        <begin position="26"/>
        <end position="177"/>
    </location>
</feature>
<dbReference type="PANTHER" id="PTHR10937">
    <property type="entry name" value="GLUCOSAMINE--FRUCTOSE-6-PHOSPHATE AMINOTRANSFERASE, ISOMERIZING"/>
    <property type="match status" value="1"/>
</dbReference>
<dbReference type="CDD" id="cd05008">
    <property type="entry name" value="SIS_GlmS_GlmD_1"/>
    <property type="match status" value="1"/>
</dbReference>
<dbReference type="SUPFAM" id="SSF53697">
    <property type="entry name" value="SIS domain"/>
    <property type="match status" value="1"/>
</dbReference>
<dbReference type="EMBL" id="QUSW01000005">
    <property type="protein sequence ID" value="RQP23407.1"/>
    <property type="molecule type" value="Genomic_DNA"/>
</dbReference>
<feature type="domain" description="SIS" evidence="2">
    <location>
        <begin position="191"/>
        <end position="327"/>
    </location>
</feature>
<evidence type="ECO:0000256" key="1">
    <source>
        <dbReference type="ARBA" id="ARBA00022737"/>
    </source>
</evidence>
<dbReference type="AlphaFoldDB" id="A0A3N7HMJ8"/>
<dbReference type="Gene3D" id="3.40.50.10490">
    <property type="entry name" value="Glucose-6-phosphate isomerase like protein, domain 1"/>
    <property type="match status" value="2"/>
</dbReference>
<dbReference type="Pfam" id="PF01380">
    <property type="entry name" value="SIS"/>
    <property type="match status" value="1"/>
</dbReference>
<dbReference type="InterPro" id="IPR046348">
    <property type="entry name" value="SIS_dom_sf"/>
</dbReference>
<sequence>MLLEARSSADVVRRQLRCAHDDHAATAGHLRAQPPSHVHTLARGSSGCAAAFLSYLLAARHGVPAGALQLSALTLHDAPLQVRGSLAVAISQSGQSPDLVTSMQRLSARGASTLALVNQMESPLAQACLWRADLRAGPELSVAATKSFVASLVASALLVSHWRMDAAMLKALDALPHQLDTTVADHEIDATVRALAPVEHLLVIGRGFGLPLAQEAALKLKEACGMHAQALSGAEAMHGPVSLAGRGRTALVFATGGPELPGLIAFADHLRRLGTNVVLAAPPQIRERTMTLTPADMPELDAVPAIRSFYEVVAALATARGFDADQPPHLRKVTLTL</sequence>
<dbReference type="GO" id="GO:0097367">
    <property type="term" value="F:carbohydrate derivative binding"/>
    <property type="evidence" value="ECO:0007669"/>
    <property type="project" value="InterPro"/>
</dbReference>
<name>A0A3N7HMJ8_9BURK</name>
<comment type="caution">
    <text evidence="3">The sequence shown here is derived from an EMBL/GenBank/DDBJ whole genome shotgun (WGS) entry which is preliminary data.</text>
</comment>
<dbReference type="PANTHER" id="PTHR10937:SF8">
    <property type="entry name" value="AMINOTRANSFERASE-RELATED"/>
    <property type="match status" value="1"/>
</dbReference>
<evidence type="ECO:0000259" key="2">
    <source>
        <dbReference type="PROSITE" id="PS51464"/>
    </source>
</evidence>
<dbReference type="Proteomes" id="UP000267464">
    <property type="component" value="Unassembled WGS sequence"/>
</dbReference>
<dbReference type="GO" id="GO:1901135">
    <property type="term" value="P:carbohydrate derivative metabolic process"/>
    <property type="evidence" value="ECO:0007669"/>
    <property type="project" value="InterPro"/>
</dbReference>
<dbReference type="CDD" id="cd05009">
    <property type="entry name" value="SIS_GlmS_GlmD_2"/>
    <property type="match status" value="1"/>
</dbReference>
<proteinExistence type="predicted"/>
<evidence type="ECO:0000313" key="4">
    <source>
        <dbReference type="Proteomes" id="UP000267464"/>
    </source>
</evidence>